<dbReference type="GO" id="GO:0016787">
    <property type="term" value="F:hydrolase activity"/>
    <property type="evidence" value="ECO:0007669"/>
    <property type="project" value="UniProtKB-KW"/>
</dbReference>
<evidence type="ECO:0000256" key="5">
    <source>
        <dbReference type="ARBA" id="ARBA00022722"/>
    </source>
</evidence>
<dbReference type="GO" id="GO:0004519">
    <property type="term" value="F:endonuclease activity"/>
    <property type="evidence" value="ECO:0007669"/>
    <property type="project" value="UniProtKB-KW"/>
</dbReference>
<dbReference type="GO" id="GO:0046872">
    <property type="term" value="F:metal ion binding"/>
    <property type="evidence" value="ECO:0007669"/>
    <property type="project" value="UniProtKB-KW"/>
</dbReference>
<proteinExistence type="predicted"/>
<keyword evidence="5" id="KW-0540">Nuclease</keyword>
<keyword evidence="4" id="KW-0235">DNA replication</keyword>
<name>A0A2K9LSS8_9VIRU</name>
<gene>
    <name evidence="13" type="primary">Rep</name>
</gene>
<evidence type="ECO:0000256" key="1">
    <source>
        <dbReference type="ARBA" id="ARBA00004147"/>
    </source>
</evidence>
<feature type="domain" description="CRESS-DNA virus Rep endonuclease" evidence="12">
    <location>
        <begin position="68"/>
        <end position="119"/>
    </location>
</feature>
<dbReference type="GO" id="GO:0006260">
    <property type="term" value="P:DNA replication"/>
    <property type="evidence" value="ECO:0007669"/>
    <property type="project" value="UniProtKB-KW"/>
</dbReference>
<sequence>MVTRGYFITINSDFIKVDDDRINMKQVFNFMNMIINICACAWKQTNKVTKAHPEVTPFYKYIMFGGIEFGKKTNRMHVHGYVYCTKQKSIKELKKHWGTEAHFDVAKGTGNDIECYCLKGDHDKDAVKANKSLMCDPIYEEGERPKQGNRSDIASAIEECETIGELMDSNPELYCKYRNGLKDIYARKEALKPKTYEQPEIIWNYGQTGLGKTRMAFEDEECVNVNYDNSFFSDWHESKVISLEEFNGKIPYKTLLQLTDGYHNYYRINIKGGDKLVDLKRIYISSSVHPRDIYRQQDMKENEGGIDQLMRRITKINHFTKEGIIDETNC</sequence>
<evidence type="ECO:0000256" key="8">
    <source>
        <dbReference type="ARBA" id="ARBA00022759"/>
    </source>
</evidence>
<keyword evidence="6" id="KW-0479">Metal-binding</keyword>
<keyword evidence="9" id="KW-0378">Hydrolase</keyword>
<reference evidence="13" key="1">
    <citation type="submission" date="2017-01" db="EMBL/GenBank/DDBJ databases">
        <title>High-throughput sequencing uncovers low homogeneity in the biogeography of single-stranded DNA viruses.</title>
        <authorList>
            <person name="Pearson V.M."/>
            <person name="Rokyta D.R."/>
        </authorList>
    </citation>
    <scope>NUCLEOTIDE SEQUENCE</scope>
</reference>
<evidence type="ECO:0000256" key="2">
    <source>
        <dbReference type="ARBA" id="ARBA00022679"/>
    </source>
</evidence>
<dbReference type="Pfam" id="PF02407">
    <property type="entry name" value="Viral_Rep"/>
    <property type="match status" value="1"/>
</dbReference>
<keyword evidence="7" id="KW-0547">Nucleotide-binding</keyword>
<evidence type="ECO:0000256" key="6">
    <source>
        <dbReference type="ARBA" id="ARBA00022723"/>
    </source>
</evidence>
<dbReference type="GO" id="GO:0003677">
    <property type="term" value="F:DNA binding"/>
    <property type="evidence" value="ECO:0007669"/>
    <property type="project" value="UniProtKB-KW"/>
</dbReference>
<protein>
    <submittedName>
        <fullName evidence="13">Rep</fullName>
    </submittedName>
</protein>
<evidence type="ECO:0000259" key="12">
    <source>
        <dbReference type="Pfam" id="PF02407"/>
    </source>
</evidence>
<evidence type="ECO:0000256" key="7">
    <source>
        <dbReference type="ARBA" id="ARBA00022741"/>
    </source>
</evidence>
<keyword evidence="11" id="KW-0238">DNA-binding</keyword>
<dbReference type="GO" id="GO:0042025">
    <property type="term" value="C:host cell nucleus"/>
    <property type="evidence" value="ECO:0007669"/>
    <property type="project" value="UniProtKB-SubCell"/>
</dbReference>
<keyword evidence="8" id="KW-0255">Endonuclease</keyword>
<evidence type="ECO:0000256" key="9">
    <source>
        <dbReference type="ARBA" id="ARBA00022801"/>
    </source>
</evidence>
<comment type="subcellular location">
    <subcellularLocation>
        <location evidence="1">Host nucleus</location>
    </subcellularLocation>
</comment>
<dbReference type="GO" id="GO:0016779">
    <property type="term" value="F:nucleotidyltransferase activity"/>
    <property type="evidence" value="ECO:0007669"/>
    <property type="project" value="UniProtKB-KW"/>
</dbReference>
<keyword evidence="2" id="KW-0808">Transferase</keyword>
<organism evidence="13">
    <name type="scientific">uncultured virus</name>
    <dbReference type="NCBI Taxonomy" id="340016"/>
    <lineage>
        <taxon>Viruses</taxon>
        <taxon>environmental samples</taxon>
    </lineage>
</organism>
<dbReference type="GO" id="GO:0000166">
    <property type="term" value="F:nucleotide binding"/>
    <property type="evidence" value="ECO:0007669"/>
    <property type="project" value="UniProtKB-KW"/>
</dbReference>
<evidence type="ECO:0000313" key="13">
    <source>
        <dbReference type="EMBL" id="AUM61936.1"/>
    </source>
</evidence>
<accession>A0A2K9LSS8</accession>
<dbReference type="EMBL" id="KY487934">
    <property type="protein sequence ID" value="AUM61936.1"/>
    <property type="molecule type" value="Genomic_DNA"/>
</dbReference>
<keyword evidence="3" id="KW-0548">Nucleotidyltransferase</keyword>
<keyword evidence="10" id="KW-0190">Covalent protein-DNA linkage</keyword>
<evidence type="ECO:0000256" key="10">
    <source>
        <dbReference type="ARBA" id="ARBA00023124"/>
    </source>
</evidence>
<evidence type="ECO:0000256" key="11">
    <source>
        <dbReference type="ARBA" id="ARBA00023125"/>
    </source>
</evidence>
<evidence type="ECO:0000256" key="4">
    <source>
        <dbReference type="ARBA" id="ARBA00022705"/>
    </source>
</evidence>
<dbReference type="Gene3D" id="3.40.1310.20">
    <property type="match status" value="1"/>
</dbReference>
<evidence type="ECO:0000256" key="3">
    <source>
        <dbReference type="ARBA" id="ARBA00022695"/>
    </source>
</evidence>
<dbReference type="InterPro" id="IPR049912">
    <property type="entry name" value="CRESS_DNA_REP"/>
</dbReference>